<dbReference type="PANTHER" id="PTHR20941">
    <property type="entry name" value="FOLATE SYNTHESIS PROTEINS"/>
    <property type="match status" value="1"/>
</dbReference>
<dbReference type="GO" id="GO:0046656">
    <property type="term" value="P:folic acid biosynthetic process"/>
    <property type="evidence" value="ECO:0007669"/>
    <property type="project" value="UniProtKB-KW"/>
</dbReference>
<dbReference type="PROSITE" id="PS00792">
    <property type="entry name" value="DHPS_1"/>
    <property type="match status" value="1"/>
</dbReference>
<keyword evidence="6 9" id="KW-0479">Metal-binding</keyword>
<comment type="caution">
    <text evidence="11">The sequence shown here is derived from an EMBL/GenBank/DDBJ whole genome shotgun (WGS) entry which is preliminary data.</text>
</comment>
<comment type="similarity">
    <text evidence="9">Belongs to the DHPS family.</text>
</comment>
<proteinExistence type="inferred from homology"/>
<name>A0AB36DKX6_MORCA</name>
<dbReference type="Proteomes" id="UP000078295">
    <property type="component" value="Unassembled WGS sequence"/>
</dbReference>
<comment type="cofactor">
    <cofactor evidence="2 9">
        <name>Mg(2+)</name>
        <dbReference type="ChEBI" id="CHEBI:18420"/>
    </cofactor>
</comment>
<keyword evidence="8 9" id="KW-0289">Folate biosynthesis</keyword>
<dbReference type="AlphaFoldDB" id="A0AB36DKX6"/>
<dbReference type="InterPro" id="IPR045031">
    <property type="entry name" value="DHP_synth-like"/>
</dbReference>
<sequence length="299" mass="33448">MYFMPYSMTKSIRHRNKVMTFDVPKVMGVLNMTPDSFSDGGRFNHLDAALVHAEQMIAHGVDIIDIGGESTRPYAPKVSTDEELERVIPIITAIRENFGEDLWLSVDTSDPVVMLQAMGTGADIVNDVRGLSREGACDMVANLGCPVVIMHSRGTPDTMTQTMNELTSYNDVLADVITELQIRIDKAMAAGIGQEKIIIDIGMGFSKNYEHHIQIMQNLQQIIQHFKMPMLFGVSRKRFLGEILTNSGLEYLKNHQPIERDNLGTLAHFIALQQGVHIVRVHDVKPMAQAVRLWQALYG</sequence>
<dbReference type="PROSITE" id="PS50972">
    <property type="entry name" value="PTERIN_BINDING"/>
    <property type="match status" value="1"/>
</dbReference>
<evidence type="ECO:0000313" key="12">
    <source>
        <dbReference type="Proteomes" id="UP000078295"/>
    </source>
</evidence>
<dbReference type="InterPro" id="IPR000489">
    <property type="entry name" value="Pterin-binding_dom"/>
</dbReference>
<dbReference type="Gene3D" id="3.20.20.20">
    <property type="entry name" value="Dihydropteroate synthase-like"/>
    <property type="match status" value="1"/>
</dbReference>
<organism evidence="11 12">
    <name type="scientific">Moraxella catarrhalis</name>
    <name type="common">Branhamella catarrhalis</name>
    <dbReference type="NCBI Taxonomy" id="480"/>
    <lineage>
        <taxon>Bacteria</taxon>
        <taxon>Pseudomonadati</taxon>
        <taxon>Pseudomonadota</taxon>
        <taxon>Gammaproteobacteria</taxon>
        <taxon>Moraxellales</taxon>
        <taxon>Moraxellaceae</taxon>
        <taxon>Moraxella</taxon>
    </lineage>
</organism>
<evidence type="ECO:0000256" key="2">
    <source>
        <dbReference type="ARBA" id="ARBA00001946"/>
    </source>
</evidence>
<evidence type="ECO:0000259" key="10">
    <source>
        <dbReference type="PROSITE" id="PS50972"/>
    </source>
</evidence>
<comment type="catalytic activity">
    <reaction evidence="1">
        <text>(7,8-dihydropterin-6-yl)methyl diphosphate + 4-aminobenzoate = 7,8-dihydropteroate + diphosphate</text>
        <dbReference type="Rhea" id="RHEA:19949"/>
        <dbReference type="ChEBI" id="CHEBI:17836"/>
        <dbReference type="ChEBI" id="CHEBI:17839"/>
        <dbReference type="ChEBI" id="CHEBI:33019"/>
        <dbReference type="ChEBI" id="CHEBI:72950"/>
        <dbReference type="EC" id="2.5.1.15"/>
    </reaction>
</comment>
<evidence type="ECO:0000256" key="1">
    <source>
        <dbReference type="ARBA" id="ARBA00000012"/>
    </source>
</evidence>
<dbReference type="GO" id="GO:0046654">
    <property type="term" value="P:tetrahydrofolate biosynthetic process"/>
    <property type="evidence" value="ECO:0007669"/>
    <property type="project" value="TreeGrafter"/>
</dbReference>
<dbReference type="PROSITE" id="PS00793">
    <property type="entry name" value="DHPS_2"/>
    <property type="match status" value="1"/>
</dbReference>
<evidence type="ECO:0000313" key="11">
    <source>
        <dbReference type="EMBL" id="OAV22843.1"/>
    </source>
</evidence>
<keyword evidence="7 9" id="KW-0460">Magnesium</keyword>
<dbReference type="NCBIfam" id="TIGR01496">
    <property type="entry name" value="DHPS"/>
    <property type="match status" value="1"/>
</dbReference>
<evidence type="ECO:0000256" key="6">
    <source>
        <dbReference type="ARBA" id="ARBA00022723"/>
    </source>
</evidence>
<reference evidence="11 12" key="1">
    <citation type="journal article" date="2016" name="Genome Biol. Evol.">
        <title>Comparative Genomic Analyses of the Moraxella catarrhalis Serosensitive and Seroresistant Lineages Demonstrate Their Independent Evolution.</title>
        <authorList>
            <person name="Earl J.P."/>
            <person name="de Vries S.P."/>
            <person name="Ahmed A."/>
            <person name="Powell E."/>
            <person name="Schultz M.P."/>
            <person name="Hermans P.W."/>
            <person name="Hill D.J."/>
            <person name="Zhou Z."/>
            <person name="Constantinidou C.I."/>
            <person name="Hu F.Z."/>
            <person name="Bootsma H.J."/>
            <person name="Ehrlich G.D."/>
        </authorList>
    </citation>
    <scope>NUCLEOTIDE SEQUENCE [LARGE SCALE GENOMIC DNA]</scope>
    <source>
        <strain evidence="11 12">F23</strain>
    </source>
</reference>
<dbReference type="Pfam" id="PF00809">
    <property type="entry name" value="Pterin_bind"/>
    <property type="match status" value="1"/>
</dbReference>
<feature type="domain" description="Pterin-binding" evidence="10">
    <location>
        <begin position="24"/>
        <end position="292"/>
    </location>
</feature>
<dbReference type="InterPro" id="IPR011005">
    <property type="entry name" value="Dihydropteroate_synth-like_sf"/>
</dbReference>
<evidence type="ECO:0000256" key="3">
    <source>
        <dbReference type="ARBA" id="ARBA00004763"/>
    </source>
</evidence>
<dbReference type="GO" id="GO:0046872">
    <property type="term" value="F:metal ion binding"/>
    <property type="evidence" value="ECO:0007669"/>
    <property type="project" value="UniProtKB-KW"/>
</dbReference>
<evidence type="ECO:0000256" key="9">
    <source>
        <dbReference type="RuleBase" id="RU361205"/>
    </source>
</evidence>
<evidence type="ECO:0000256" key="4">
    <source>
        <dbReference type="ARBA" id="ARBA00012458"/>
    </source>
</evidence>
<keyword evidence="5 9" id="KW-0808">Transferase</keyword>
<dbReference type="CDD" id="cd00739">
    <property type="entry name" value="DHPS"/>
    <property type="match status" value="1"/>
</dbReference>
<dbReference type="GO" id="GO:0005829">
    <property type="term" value="C:cytosol"/>
    <property type="evidence" value="ECO:0007669"/>
    <property type="project" value="TreeGrafter"/>
</dbReference>
<dbReference type="SUPFAM" id="SSF51717">
    <property type="entry name" value="Dihydropteroate synthetase-like"/>
    <property type="match status" value="1"/>
</dbReference>
<accession>A0AB36DKX6</accession>
<evidence type="ECO:0000256" key="8">
    <source>
        <dbReference type="ARBA" id="ARBA00022909"/>
    </source>
</evidence>
<dbReference type="EMBL" id="LXHQ01000049">
    <property type="protein sequence ID" value="OAV22843.1"/>
    <property type="molecule type" value="Genomic_DNA"/>
</dbReference>
<dbReference type="GO" id="GO:0004156">
    <property type="term" value="F:dihydropteroate synthase activity"/>
    <property type="evidence" value="ECO:0007669"/>
    <property type="project" value="UniProtKB-EC"/>
</dbReference>
<gene>
    <name evidence="11" type="ORF">AO370_1853</name>
</gene>
<evidence type="ECO:0000256" key="5">
    <source>
        <dbReference type="ARBA" id="ARBA00022679"/>
    </source>
</evidence>
<protein>
    <recommendedName>
        <fullName evidence="4 9">Dihydropteroate synthase</fullName>
        <shortName evidence="9">DHPS</shortName>
        <ecNumber evidence="4 9">2.5.1.15</ecNumber>
    </recommendedName>
    <alternativeName>
        <fullName evidence="9">Dihydropteroate pyrophosphorylase</fullName>
    </alternativeName>
</protein>
<evidence type="ECO:0000256" key="7">
    <source>
        <dbReference type="ARBA" id="ARBA00022842"/>
    </source>
</evidence>
<comment type="function">
    <text evidence="9">Catalyzes the condensation of para-aminobenzoate (pABA) with 6-hydroxymethyl-7,8-dihydropterin diphosphate (DHPt-PP) to form 7,8-dihydropteroate (H2Pte), the immediate precursor of folate derivatives.</text>
</comment>
<dbReference type="PANTHER" id="PTHR20941:SF1">
    <property type="entry name" value="FOLIC ACID SYNTHESIS PROTEIN FOL1"/>
    <property type="match status" value="1"/>
</dbReference>
<comment type="pathway">
    <text evidence="3 9">Cofactor biosynthesis; tetrahydrofolate biosynthesis; 7,8-dihydrofolate from 2-amino-4-hydroxy-6-hydroxymethyl-7,8-dihydropteridine diphosphate and 4-aminobenzoate: step 1/2.</text>
</comment>
<dbReference type="InterPro" id="IPR006390">
    <property type="entry name" value="DHP_synth_dom"/>
</dbReference>
<dbReference type="EC" id="2.5.1.15" evidence="4 9"/>